<dbReference type="RefSeq" id="WP_301125648.1">
    <property type="nucleotide sequence ID" value="NZ_JAUHPV010000001.1"/>
</dbReference>
<keyword evidence="1" id="KW-0732">Signal</keyword>
<comment type="caution">
    <text evidence="2">The sequence shown here is derived from an EMBL/GenBank/DDBJ whole genome shotgun (WGS) entry which is preliminary data.</text>
</comment>
<reference evidence="2" key="1">
    <citation type="submission" date="2023-06" db="EMBL/GenBank/DDBJ databases">
        <title>SYSU T00b26.</title>
        <authorList>
            <person name="Gao L."/>
            <person name="Fang B.-Z."/>
            <person name="Li W.-J."/>
        </authorList>
    </citation>
    <scope>NUCLEOTIDE SEQUENCE</scope>
    <source>
        <strain evidence="2">SYSU T00b26</strain>
    </source>
</reference>
<proteinExistence type="predicted"/>
<evidence type="ECO:0000313" key="2">
    <source>
        <dbReference type="EMBL" id="MDN4471737.1"/>
    </source>
</evidence>
<dbReference type="Proteomes" id="UP001172738">
    <property type="component" value="Unassembled WGS sequence"/>
</dbReference>
<dbReference type="PROSITE" id="PS51257">
    <property type="entry name" value="PROKAR_LIPOPROTEIN"/>
    <property type="match status" value="1"/>
</dbReference>
<gene>
    <name evidence="2" type="ORF">QQX04_01875</name>
</gene>
<name>A0ABT8FY37_9MICO</name>
<organism evidence="2 3">
    <name type="scientific">Demequina zhanjiangensis</name>
    <dbReference type="NCBI Taxonomy" id="3051659"/>
    <lineage>
        <taxon>Bacteria</taxon>
        <taxon>Bacillati</taxon>
        <taxon>Actinomycetota</taxon>
        <taxon>Actinomycetes</taxon>
        <taxon>Micrococcales</taxon>
        <taxon>Demequinaceae</taxon>
        <taxon>Demequina</taxon>
    </lineage>
</organism>
<evidence type="ECO:0000313" key="3">
    <source>
        <dbReference type="Proteomes" id="UP001172738"/>
    </source>
</evidence>
<feature type="chain" id="PRO_5045801947" description="DUF5666 domain-containing protein" evidence="1">
    <location>
        <begin position="22"/>
        <end position="119"/>
    </location>
</feature>
<dbReference type="EMBL" id="JAUHPV010000001">
    <property type="protein sequence ID" value="MDN4471737.1"/>
    <property type="molecule type" value="Genomic_DNA"/>
</dbReference>
<evidence type="ECO:0000256" key="1">
    <source>
        <dbReference type="SAM" id="SignalP"/>
    </source>
</evidence>
<evidence type="ECO:0008006" key="4">
    <source>
        <dbReference type="Google" id="ProtNLM"/>
    </source>
</evidence>
<accession>A0ABT8FY37</accession>
<protein>
    <recommendedName>
        <fullName evidence="4">DUF5666 domain-containing protein</fullName>
    </recommendedName>
</protein>
<sequence length="119" mass="12316">MTTTRRTAALASLLLALVVLAGCKPVGLGDPSAIGTVAAVDVSVDTVGLSFVPDPGYEYFSGTIFFLEPGTDVRDSGWDPLDPTEIAAGATIEVWTAECAESFPVQCTVTNVRVVDPGP</sequence>
<feature type="signal peptide" evidence="1">
    <location>
        <begin position="1"/>
        <end position="21"/>
    </location>
</feature>
<keyword evidence="3" id="KW-1185">Reference proteome</keyword>